<dbReference type="OrthoDB" id="213143at2157"/>
<keyword evidence="4" id="KW-1003">Cell membrane</keyword>
<sequence length="490" mass="49959">MRSRLRAAAVRLRGALSRLGSATASALDRAGVIDRARLGETLDLAWPRIVTGFAIMSKNTVDLAVVGIALGAPSVAGLAFAFAYWQLAKFVSIGLAGGTVSLVSQNYGGGESDRAALVVKASLLVALALVAPIAVGYVAFAEPLIALVGGEGTALRAGATYLVVTAPALAFEFFNMIASRTYAGVGDTFTPMVVRAGGALLNVVLTVWLVLGVGLGVLGAGLGTASSIAAVGIALSWGMTGRSYFGRGASPVPIGRDGPWIDADLVRQLLRVSAPLIGRRVAEGIAVFPLLWIASSFGSATVAALEVGRRVRALLGSFSWGFSIAASTLVGQRLGAGEEALATEYGRDVIRLSALVYVLASAAVLLAAAPIAGVFVDDPDAVAATAAFVVVAAVSAVPFGVDGSVTGSLRGAGDTRWPFLASMVGLYVVALPAALLGLVTPLGVGGLYAAVIAEKLVPAGLNLARFRSDRWQAVSRQYRPDPVDDDASAK</sequence>
<dbReference type="Proteomes" id="UP000222824">
    <property type="component" value="Unassembled WGS sequence"/>
</dbReference>
<evidence type="ECO:0000256" key="1">
    <source>
        <dbReference type="ARBA" id="ARBA00004651"/>
    </source>
</evidence>
<keyword evidence="6 10" id="KW-1133">Transmembrane helix</keyword>
<dbReference type="InterPro" id="IPR050222">
    <property type="entry name" value="MATE_MdtK"/>
</dbReference>
<evidence type="ECO:0000256" key="10">
    <source>
        <dbReference type="SAM" id="Phobius"/>
    </source>
</evidence>
<dbReference type="GO" id="GO:0006811">
    <property type="term" value="P:monoatomic ion transport"/>
    <property type="evidence" value="ECO:0007669"/>
    <property type="project" value="UniProtKB-KW"/>
</dbReference>
<dbReference type="Pfam" id="PF01554">
    <property type="entry name" value="MatE"/>
    <property type="match status" value="2"/>
</dbReference>
<feature type="transmembrane region" description="Helical" evidence="10">
    <location>
        <begin position="352"/>
        <end position="376"/>
    </location>
</feature>
<keyword evidence="12" id="KW-1185">Reference proteome</keyword>
<dbReference type="AlphaFoldDB" id="A0A2G1WIH1"/>
<evidence type="ECO:0000313" key="11">
    <source>
        <dbReference type="EMBL" id="PHQ38784.1"/>
    </source>
</evidence>
<dbReference type="PANTHER" id="PTHR43298">
    <property type="entry name" value="MULTIDRUG RESISTANCE PROTEIN NORM-RELATED"/>
    <property type="match status" value="1"/>
</dbReference>
<evidence type="ECO:0000256" key="4">
    <source>
        <dbReference type="ARBA" id="ARBA00022475"/>
    </source>
</evidence>
<feature type="transmembrane region" description="Helical" evidence="10">
    <location>
        <begin position="382"/>
        <end position="405"/>
    </location>
</feature>
<dbReference type="NCBIfam" id="TIGR00797">
    <property type="entry name" value="matE"/>
    <property type="match status" value="1"/>
</dbReference>
<feature type="transmembrane region" description="Helical" evidence="10">
    <location>
        <begin position="153"/>
        <end position="171"/>
    </location>
</feature>
<evidence type="ECO:0000256" key="5">
    <source>
        <dbReference type="ARBA" id="ARBA00022692"/>
    </source>
</evidence>
<evidence type="ECO:0000256" key="8">
    <source>
        <dbReference type="ARBA" id="ARBA00023136"/>
    </source>
</evidence>
<feature type="transmembrane region" description="Helical" evidence="10">
    <location>
        <begin position="417"/>
        <end position="439"/>
    </location>
</feature>
<comment type="caution">
    <text evidence="11">The sequence shown here is derived from an EMBL/GenBank/DDBJ whole genome shotgun (WGS) entry which is preliminary data.</text>
</comment>
<feature type="transmembrane region" description="Helical" evidence="10">
    <location>
        <begin position="63"/>
        <end position="84"/>
    </location>
</feature>
<keyword evidence="5 10" id="KW-0812">Transmembrane</keyword>
<protein>
    <recommendedName>
        <fullName evidence="9">Multidrug-efflux transporter</fullName>
    </recommendedName>
</protein>
<accession>A0A2G1WIH1</accession>
<dbReference type="InterPro" id="IPR048279">
    <property type="entry name" value="MdtK-like"/>
</dbReference>
<organism evidence="11 12">
    <name type="scientific">Halorubrum persicum</name>
    <dbReference type="NCBI Taxonomy" id="1383844"/>
    <lineage>
        <taxon>Archaea</taxon>
        <taxon>Methanobacteriati</taxon>
        <taxon>Methanobacteriota</taxon>
        <taxon>Stenosarchaea group</taxon>
        <taxon>Halobacteria</taxon>
        <taxon>Halobacteriales</taxon>
        <taxon>Haloferacaceae</taxon>
        <taxon>Halorubrum</taxon>
    </lineage>
</organism>
<feature type="transmembrane region" description="Helical" evidence="10">
    <location>
        <begin position="192"/>
        <end position="211"/>
    </location>
</feature>
<evidence type="ECO:0000256" key="6">
    <source>
        <dbReference type="ARBA" id="ARBA00022989"/>
    </source>
</evidence>
<evidence type="ECO:0000313" key="12">
    <source>
        <dbReference type="Proteomes" id="UP000222824"/>
    </source>
</evidence>
<dbReference type="PIRSF" id="PIRSF006603">
    <property type="entry name" value="DinF"/>
    <property type="match status" value="1"/>
</dbReference>
<dbReference type="PANTHER" id="PTHR43298:SF2">
    <property type="entry name" value="FMN_FAD EXPORTER YEEO-RELATED"/>
    <property type="match status" value="1"/>
</dbReference>
<keyword evidence="8 10" id="KW-0472">Membrane</keyword>
<name>A0A2G1WIH1_9EURY</name>
<gene>
    <name evidence="11" type="ORF">DJ69_10160</name>
</gene>
<keyword evidence="7" id="KW-0406">Ion transport</keyword>
<reference evidence="11 12" key="1">
    <citation type="journal article" date="2014" name="Front. Microbiol.">
        <title>Population and genomic analysis of the genus Halorubrum.</title>
        <authorList>
            <person name="Fullmer M.S."/>
            <person name="Soucy S.M."/>
            <person name="Swithers K.S."/>
            <person name="Makkay A.M."/>
            <person name="Wheeler R."/>
            <person name="Ventosa A."/>
            <person name="Gogarten J.P."/>
            <person name="Papke R.T."/>
        </authorList>
    </citation>
    <scope>NUCLEOTIDE SEQUENCE [LARGE SCALE GENOMIC DNA]</scope>
    <source>
        <strain evidence="11 12">C49</strain>
    </source>
</reference>
<dbReference type="InterPro" id="IPR002528">
    <property type="entry name" value="MATE_fam"/>
</dbReference>
<evidence type="ECO:0000256" key="9">
    <source>
        <dbReference type="ARBA" id="ARBA00031636"/>
    </source>
</evidence>
<evidence type="ECO:0000256" key="7">
    <source>
        <dbReference type="ARBA" id="ARBA00023065"/>
    </source>
</evidence>
<dbReference type="GO" id="GO:0005886">
    <property type="term" value="C:plasma membrane"/>
    <property type="evidence" value="ECO:0007669"/>
    <property type="project" value="UniProtKB-SubCell"/>
</dbReference>
<keyword evidence="2" id="KW-0813">Transport</keyword>
<proteinExistence type="predicted"/>
<evidence type="ECO:0000256" key="2">
    <source>
        <dbReference type="ARBA" id="ARBA00022448"/>
    </source>
</evidence>
<feature type="transmembrane region" description="Helical" evidence="10">
    <location>
        <begin position="121"/>
        <end position="141"/>
    </location>
</feature>
<evidence type="ECO:0000256" key="3">
    <source>
        <dbReference type="ARBA" id="ARBA00022449"/>
    </source>
</evidence>
<keyword evidence="3" id="KW-0050">Antiport</keyword>
<dbReference type="EMBL" id="NHOA01000084">
    <property type="protein sequence ID" value="PHQ38784.1"/>
    <property type="molecule type" value="Genomic_DNA"/>
</dbReference>
<dbReference type="GO" id="GO:0015297">
    <property type="term" value="F:antiporter activity"/>
    <property type="evidence" value="ECO:0007669"/>
    <property type="project" value="UniProtKB-KW"/>
</dbReference>
<feature type="transmembrane region" description="Helical" evidence="10">
    <location>
        <begin position="90"/>
        <end position="109"/>
    </location>
</feature>
<feature type="transmembrane region" description="Helical" evidence="10">
    <location>
        <begin position="285"/>
        <end position="305"/>
    </location>
</feature>
<feature type="transmembrane region" description="Helical" evidence="10">
    <location>
        <begin position="311"/>
        <end position="331"/>
    </location>
</feature>
<dbReference type="RefSeq" id="WP_099255618.1">
    <property type="nucleotide sequence ID" value="NZ_NHOA01000084.1"/>
</dbReference>
<comment type="subcellular location">
    <subcellularLocation>
        <location evidence="1">Cell membrane</location>
        <topology evidence="1">Multi-pass membrane protein</topology>
    </subcellularLocation>
</comment>
<dbReference type="GO" id="GO:0042910">
    <property type="term" value="F:xenobiotic transmembrane transporter activity"/>
    <property type="evidence" value="ECO:0007669"/>
    <property type="project" value="InterPro"/>
</dbReference>